<feature type="region of interest" description="Disordered" evidence="2">
    <location>
        <begin position="23"/>
        <end position="116"/>
    </location>
</feature>
<dbReference type="Proteomes" id="UP001177023">
    <property type="component" value="Unassembled WGS sequence"/>
</dbReference>
<feature type="compositionally biased region" description="Basic and acidic residues" evidence="2">
    <location>
        <begin position="82"/>
        <end position="109"/>
    </location>
</feature>
<feature type="compositionally biased region" description="Basic and acidic residues" evidence="2">
    <location>
        <begin position="54"/>
        <end position="70"/>
    </location>
</feature>
<feature type="compositionally biased region" description="Acidic residues" evidence="2">
    <location>
        <begin position="546"/>
        <end position="557"/>
    </location>
</feature>
<reference evidence="3" key="1">
    <citation type="submission" date="2023-06" db="EMBL/GenBank/DDBJ databases">
        <authorList>
            <person name="Delattre M."/>
        </authorList>
    </citation>
    <scope>NUCLEOTIDE SEQUENCE</scope>
    <source>
        <strain evidence="3">AF72</strain>
    </source>
</reference>
<feature type="compositionally biased region" description="Acidic residues" evidence="2">
    <location>
        <begin position="615"/>
        <end position="624"/>
    </location>
</feature>
<dbReference type="AlphaFoldDB" id="A0AA36CJV4"/>
<evidence type="ECO:0000256" key="2">
    <source>
        <dbReference type="SAM" id="MobiDB-lite"/>
    </source>
</evidence>
<keyword evidence="4" id="KW-1185">Reference proteome</keyword>
<protein>
    <submittedName>
        <fullName evidence="3">Uncharacterized protein</fullName>
    </submittedName>
</protein>
<organism evidence="3 4">
    <name type="scientific">Mesorhabditis spiculigera</name>
    <dbReference type="NCBI Taxonomy" id="96644"/>
    <lineage>
        <taxon>Eukaryota</taxon>
        <taxon>Metazoa</taxon>
        <taxon>Ecdysozoa</taxon>
        <taxon>Nematoda</taxon>
        <taxon>Chromadorea</taxon>
        <taxon>Rhabditida</taxon>
        <taxon>Rhabditina</taxon>
        <taxon>Rhabditomorpha</taxon>
        <taxon>Rhabditoidea</taxon>
        <taxon>Rhabditidae</taxon>
        <taxon>Mesorhabditinae</taxon>
        <taxon>Mesorhabditis</taxon>
    </lineage>
</organism>
<proteinExistence type="predicted"/>
<comment type="caution">
    <text evidence="3">The sequence shown here is derived from an EMBL/GenBank/DDBJ whole genome shotgun (WGS) entry which is preliminary data.</text>
</comment>
<feature type="compositionally biased region" description="Polar residues" evidence="2">
    <location>
        <begin position="565"/>
        <end position="574"/>
    </location>
</feature>
<keyword evidence="1" id="KW-0175">Coiled coil</keyword>
<accession>A0AA36CJV4</accession>
<evidence type="ECO:0000313" key="4">
    <source>
        <dbReference type="Proteomes" id="UP001177023"/>
    </source>
</evidence>
<feature type="region of interest" description="Disordered" evidence="2">
    <location>
        <begin position="532"/>
        <end position="627"/>
    </location>
</feature>
<feature type="region of interest" description="Disordered" evidence="2">
    <location>
        <begin position="485"/>
        <end position="508"/>
    </location>
</feature>
<name>A0AA36CJV4_9BILA</name>
<sequence>MDKGRENEELVCIGRAKPLIRESSRDKVLQPSRNIDKQPSIDQVHLPALQSRPQSDRESPASTDRQDPPRRLGGTRIVSGKLRREAMALKQEPSMERVLESEQTSRSETPDFNSLHVNVHSTGSELRMTGNPSRIRNVGSHLLQRVIRLQGELARKEQEIWELRAGTMPPSAQGIRQRSPFDQAGYGVNFSKIPQPLHTHWQKRPSLNYIGLVIDPDQYADENEISKKGLSSDLLNRASSSLKDLFGAEGLERHWVPAVLAPLVEVLGVETEKTAPQSTVYPDNLYHPEILVCPSCHHSGNMTSTEGSQSGERHSPAEAQEELAKLEDMVEVENFEKNEARIELDETRGQLEKEKSVVGELHSEEKLVTLGRLLVLEAEVAQLSQREPEAASGAPDGHVDVVRIDGLQSSPGLFRETIMEEDEDGHQSTRTTKSLQISMDDGHIISSQPYANEEHDQAGALDEVAEANSEPDLACDSAALDEALAGLDGPESPPTVVLEEEEDEDEEPWDAGIDLEAAMSARVDQISMDSRATFNPEDEPQRQQEGQEELLQEESDPAEYPHLSKQMSLASRSATPEGRRSDEALSITTEEVDQDEIVRILSSRSEDLEIPGSATEDEADEADEVFQGHEEKDEVKELYNIKDNLEERLGAWNPELSGPVYPEKVEDPVKEMERRQKEFNRVAGYVFELLEEDVELDTDARQLSLEERGQLRTRVIQRIVEHLHRLIRNDDPPAPQADAQDQRLGMYTRLKKMQTFDEGASGFNSDADRIVSAEIATDQINNNAQPVAEIAQNMTAHMQSHLNTAYAVSWTNALGLVFTWALAPKSYNVPPGAMLAPP</sequence>
<gene>
    <name evidence="3" type="ORF">MSPICULIGERA_LOCUS8807</name>
</gene>
<feature type="coiled-coil region" evidence="1">
    <location>
        <begin position="323"/>
        <end position="357"/>
    </location>
</feature>
<evidence type="ECO:0000313" key="3">
    <source>
        <dbReference type="EMBL" id="CAJ0570365.1"/>
    </source>
</evidence>
<evidence type="ECO:0000256" key="1">
    <source>
        <dbReference type="SAM" id="Coils"/>
    </source>
</evidence>
<dbReference type="EMBL" id="CATQJA010002305">
    <property type="protein sequence ID" value="CAJ0570365.1"/>
    <property type="molecule type" value="Genomic_DNA"/>
</dbReference>
<feature type="compositionally biased region" description="Acidic residues" evidence="2">
    <location>
        <begin position="498"/>
        <end position="508"/>
    </location>
</feature>
<feature type="non-terminal residue" evidence="3">
    <location>
        <position position="1"/>
    </location>
</feature>